<feature type="compositionally biased region" description="Low complexity" evidence="2">
    <location>
        <begin position="21"/>
        <end position="37"/>
    </location>
</feature>
<sequence length="345" mass="33529">MSALALLTALLIGPLLLGACGSPATDGPPDAPTSAPSSSPPSAAPSSAAPSSAAPSSTAPAPDAEPPVAAGSSADLEVDGRPVELAVPAGYDASDPAPLLVALHGFGDSPAGVDEGLGLRDEAARRGMLYALPEGTPDPAGRLFWDAADACCGFDAEPVDDSGYLAEVIRTIADAYAVDPARVAVVGHSNGGFMAYRMACDHADLVTVAVSLAGAMPADDGACSPSEPVTVVQAHGTADTVIAFDGGGTPGGDYTSAPGSAAAWARLDGCADEPRDAAGALDLDTGLAGAETSVASYAGCAAGARVELWTIDGGSHSPSLGDAFAHGVLDVVADPTAAAASGAGR</sequence>
<protein>
    <recommendedName>
        <fullName evidence="4">Peptidase S9 prolyl oligopeptidase catalytic domain-containing protein</fullName>
    </recommendedName>
</protein>
<dbReference type="PANTHER" id="PTHR43037">
    <property type="entry name" value="UNNAMED PRODUCT-RELATED"/>
    <property type="match status" value="1"/>
</dbReference>
<organism evidence="5 6">
    <name type="scientific">Isoptericola hypogeus</name>
    <dbReference type="NCBI Taxonomy" id="300179"/>
    <lineage>
        <taxon>Bacteria</taxon>
        <taxon>Bacillati</taxon>
        <taxon>Actinomycetota</taxon>
        <taxon>Actinomycetes</taxon>
        <taxon>Micrococcales</taxon>
        <taxon>Promicromonosporaceae</taxon>
        <taxon>Isoptericola</taxon>
    </lineage>
</organism>
<feature type="region of interest" description="Disordered" evidence="2">
    <location>
        <begin position="21"/>
        <end position="77"/>
    </location>
</feature>
<dbReference type="InterPro" id="IPR001375">
    <property type="entry name" value="Peptidase_S9_cat"/>
</dbReference>
<dbReference type="PANTHER" id="PTHR43037:SF1">
    <property type="entry name" value="BLL1128 PROTEIN"/>
    <property type="match status" value="1"/>
</dbReference>
<dbReference type="EMBL" id="BAAAPM010000003">
    <property type="protein sequence ID" value="GAA1718742.1"/>
    <property type="molecule type" value="Genomic_DNA"/>
</dbReference>
<dbReference type="InterPro" id="IPR050955">
    <property type="entry name" value="Plant_Biomass_Hydrol_Est"/>
</dbReference>
<evidence type="ECO:0000259" key="4">
    <source>
        <dbReference type="Pfam" id="PF00326"/>
    </source>
</evidence>
<keyword evidence="1 3" id="KW-0732">Signal</keyword>
<comment type="caution">
    <text evidence="5">The sequence shown here is derived from an EMBL/GenBank/DDBJ whole genome shotgun (WGS) entry which is preliminary data.</text>
</comment>
<dbReference type="Gene3D" id="3.40.50.1820">
    <property type="entry name" value="alpha/beta hydrolase"/>
    <property type="match status" value="1"/>
</dbReference>
<reference evidence="6" key="1">
    <citation type="journal article" date="2019" name="Int. J. Syst. Evol. Microbiol.">
        <title>The Global Catalogue of Microorganisms (GCM) 10K type strain sequencing project: providing services to taxonomists for standard genome sequencing and annotation.</title>
        <authorList>
            <consortium name="The Broad Institute Genomics Platform"/>
            <consortium name="The Broad Institute Genome Sequencing Center for Infectious Disease"/>
            <person name="Wu L."/>
            <person name="Ma J."/>
        </authorList>
    </citation>
    <scope>NUCLEOTIDE SEQUENCE [LARGE SCALE GENOMIC DNA]</scope>
    <source>
        <strain evidence="6">JCM 15589</strain>
    </source>
</reference>
<evidence type="ECO:0000256" key="3">
    <source>
        <dbReference type="SAM" id="SignalP"/>
    </source>
</evidence>
<dbReference type="Pfam" id="PF00326">
    <property type="entry name" value="Peptidase_S9"/>
    <property type="match status" value="1"/>
</dbReference>
<feature type="domain" description="Peptidase S9 prolyl oligopeptidase catalytic" evidence="4">
    <location>
        <begin position="166"/>
        <end position="217"/>
    </location>
</feature>
<keyword evidence="6" id="KW-1185">Reference proteome</keyword>
<accession>A0ABP4V6J0</accession>
<feature type="compositionally biased region" description="Low complexity" evidence="2">
    <location>
        <begin position="44"/>
        <end position="70"/>
    </location>
</feature>
<gene>
    <name evidence="5" type="ORF">GCM10009809_13260</name>
</gene>
<evidence type="ECO:0000313" key="6">
    <source>
        <dbReference type="Proteomes" id="UP001501138"/>
    </source>
</evidence>
<evidence type="ECO:0000256" key="1">
    <source>
        <dbReference type="ARBA" id="ARBA00022729"/>
    </source>
</evidence>
<dbReference type="Proteomes" id="UP001501138">
    <property type="component" value="Unassembled WGS sequence"/>
</dbReference>
<dbReference type="SUPFAM" id="SSF53474">
    <property type="entry name" value="alpha/beta-Hydrolases"/>
    <property type="match status" value="1"/>
</dbReference>
<evidence type="ECO:0000256" key="2">
    <source>
        <dbReference type="SAM" id="MobiDB-lite"/>
    </source>
</evidence>
<feature type="signal peptide" evidence="3">
    <location>
        <begin position="1"/>
        <end position="24"/>
    </location>
</feature>
<evidence type="ECO:0000313" key="5">
    <source>
        <dbReference type="EMBL" id="GAA1718742.1"/>
    </source>
</evidence>
<proteinExistence type="predicted"/>
<dbReference type="InterPro" id="IPR029058">
    <property type="entry name" value="AB_hydrolase_fold"/>
</dbReference>
<feature type="chain" id="PRO_5045750930" description="Peptidase S9 prolyl oligopeptidase catalytic domain-containing protein" evidence="3">
    <location>
        <begin position="25"/>
        <end position="345"/>
    </location>
</feature>
<name>A0ABP4V6J0_9MICO</name>